<comment type="caution">
    <text evidence="1">The sequence shown here is derived from an EMBL/GenBank/DDBJ whole genome shotgun (WGS) entry which is preliminary data.</text>
</comment>
<feature type="non-terminal residue" evidence="1">
    <location>
        <position position="307"/>
    </location>
</feature>
<sequence>MKKKIIKKSMNTEILKRVSKLLLVLMLFVLNACVSQPKQKDTARNNLAFLYNPSSTPLHPEFNLYHETASRSRLYIKLFPVELLFNQANEEGSYQAQLRVHYELTELIDGRESEFVADSTTADFTLRMSEVKNIFVANLPLMTREGSKYILKVVTTDLLRRKGTTNFVHVDRSTVNTAQNYQVISVATGYPSFDKVFHSSEEFYVKYNRRGVDTVYIKYYENDFPLPRPPVTNLTSPKPDFIPDSIYAFPYSDTGKYMLRREGMYHIQVDPTQDGGLSLFNFGENYPRVANVNDMVSPMVYLANSQE</sequence>
<name>A0A0F9FSV6_9ZZZZ</name>
<accession>A0A0F9FSV6</accession>
<dbReference type="EMBL" id="LAZR01031278">
    <property type="protein sequence ID" value="KKL54212.1"/>
    <property type="molecule type" value="Genomic_DNA"/>
</dbReference>
<gene>
    <name evidence="1" type="ORF">LCGC14_2267650</name>
</gene>
<protein>
    <submittedName>
        <fullName evidence="1">Uncharacterized protein</fullName>
    </submittedName>
</protein>
<proteinExistence type="predicted"/>
<evidence type="ECO:0000313" key="1">
    <source>
        <dbReference type="EMBL" id="KKL54212.1"/>
    </source>
</evidence>
<dbReference type="AlphaFoldDB" id="A0A0F9FSV6"/>
<reference evidence="1" key="1">
    <citation type="journal article" date="2015" name="Nature">
        <title>Complex archaea that bridge the gap between prokaryotes and eukaryotes.</title>
        <authorList>
            <person name="Spang A."/>
            <person name="Saw J.H."/>
            <person name="Jorgensen S.L."/>
            <person name="Zaremba-Niedzwiedzka K."/>
            <person name="Martijn J."/>
            <person name="Lind A.E."/>
            <person name="van Eijk R."/>
            <person name="Schleper C."/>
            <person name="Guy L."/>
            <person name="Ettema T.J."/>
        </authorList>
    </citation>
    <scope>NUCLEOTIDE SEQUENCE</scope>
</reference>
<organism evidence="1">
    <name type="scientific">marine sediment metagenome</name>
    <dbReference type="NCBI Taxonomy" id="412755"/>
    <lineage>
        <taxon>unclassified sequences</taxon>
        <taxon>metagenomes</taxon>
        <taxon>ecological metagenomes</taxon>
    </lineage>
</organism>